<evidence type="ECO:0000256" key="2">
    <source>
        <dbReference type="ARBA" id="ARBA00008572"/>
    </source>
</evidence>
<comment type="caution">
    <text evidence="8">The sequence shown here is derived from an EMBL/GenBank/DDBJ whole genome shotgun (WGS) entry which is preliminary data.</text>
</comment>
<dbReference type="Pfam" id="PF02301">
    <property type="entry name" value="HORMA"/>
    <property type="match status" value="1"/>
</dbReference>
<evidence type="ECO:0000256" key="1">
    <source>
        <dbReference type="ARBA" id="ARBA00004141"/>
    </source>
</evidence>
<gene>
    <name evidence="8" type="ORF">QBZ16_000480</name>
</gene>
<feature type="transmembrane region" description="Helical" evidence="6">
    <location>
        <begin position="298"/>
        <end position="329"/>
    </location>
</feature>
<keyword evidence="5 6" id="KW-0472">Membrane</keyword>
<dbReference type="Pfam" id="PF13520">
    <property type="entry name" value="AA_permease_2"/>
    <property type="match status" value="1"/>
</dbReference>
<evidence type="ECO:0000256" key="3">
    <source>
        <dbReference type="ARBA" id="ARBA00022692"/>
    </source>
</evidence>
<evidence type="ECO:0000256" key="5">
    <source>
        <dbReference type="ARBA" id="ARBA00023136"/>
    </source>
</evidence>
<dbReference type="Gene3D" id="1.20.1740.10">
    <property type="entry name" value="Amino acid/polyamine transporter I"/>
    <property type="match status" value="1"/>
</dbReference>
<feature type="transmembrane region" description="Helical" evidence="6">
    <location>
        <begin position="431"/>
        <end position="451"/>
    </location>
</feature>
<dbReference type="InterPro" id="IPR036570">
    <property type="entry name" value="HORMA_dom_sf"/>
</dbReference>
<dbReference type="SUPFAM" id="SSF56019">
    <property type="entry name" value="The spindle assembly checkpoint protein mad2"/>
    <property type="match status" value="1"/>
</dbReference>
<keyword evidence="3 6" id="KW-0812">Transmembrane</keyword>
<feature type="transmembrane region" description="Helical" evidence="6">
    <location>
        <begin position="254"/>
        <end position="278"/>
    </location>
</feature>
<dbReference type="GO" id="GO:0015171">
    <property type="term" value="F:amino acid transmembrane transporter activity"/>
    <property type="evidence" value="ECO:0007669"/>
    <property type="project" value="TreeGrafter"/>
</dbReference>
<feature type="transmembrane region" description="Helical" evidence="6">
    <location>
        <begin position="219"/>
        <end position="242"/>
    </location>
</feature>
<dbReference type="PANTHER" id="PTHR43243:SF41">
    <property type="entry name" value="CATIONIC AMINO ACID TRANSPORTER 7, CHLOROPLASTIC"/>
    <property type="match status" value="1"/>
</dbReference>
<keyword evidence="4 6" id="KW-1133">Transmembrane helix</keyword>
<dbReference type="GO" id="GO:0005886">
    <property type="term" value="C:plasma membrane"/>
    <property type="evidence" value="ECO:0007669"/>
    <property type="project" value="TreeGrafter"/>
</dbReference>
<protein>
    <recommendedName>
        <fullName evidence="7">HORMA domain-containing protein</fullName>
    </recommendedName>
</protein>
<dbReference type="InterPro" id="IPR002293">
    <property type="entry name" value="AA/rel_permease1"/>
</dbReference>
<feature type="transmembrane region" description="Helical" evidence="6">
    <location>
        <begin position="160"/>
        <end position="176"/>
    </location>
</feature>
<evidence type="ECO:0000313" key="9">
    <source>
        <dbReference type="Proteomes" id="UP001255856"/>
    </source>
</evidence>
<dbReference type="InterPro" id="IPR003511">
    <property type="entry name" value="HORMA_dom"/>
</dbReference>
<feature type="transmembrane region" description="Helical" evidence="6">
    <location>
        <begin position="377"/>
        <end position="395"/>
    </location>
</feature>
<dbReference type="EMBL" id="JASFZW010000001">
    <property type="protein sequence ID" value="KAK2080626.1"/>
    <property type="molecule type" value="Genomic_DNA"/>
</dbReference>
<dbReference type="Gene3D" id="3.30.900.10">
    <property type="entry name" value="HORMA domain"/>
    <property type="match status" value="1"/>
</dbReference>
<evidence type="ECO:0000256" key="6">
    <source>
        <dbReference type="SAM" id="Phobius"/>
    </source>
</evidence>
<reference evidence="8" key="1">
    <citation type="submission" date="2021-01" db="EMBL/GenBank/DDBJ databases">
        <authorList>
            <person name="Eckstrom K.M.E."/>
        </authorList>
    </citation>
    <scope>NUCLEOTIDE SEQUENCE</scope>
    <source>
        <strain evidence="8">UVCC 0001</strain>
    </source>
</reference>
<feature type="transmembrane region" description="Helical" evidence="6">
    <location>
        <begin position="65"/>
        <end position="85"/>
    </location>
</feature>
<comment type="similarity">
    <text evidence="2">Belongs to the amino acid-polyamine-organocation (APC) superfamily. Cationic amino acid transporter (CAT) (TC 2.A.3.3) family.</text>
</comment>
<evidence type="ECO:0000259" key="7">
    <source>
        <dbReference type="Pfam" id="PF02301"/>
    </source>
</evidence>
<keyword evidence="9" id="KW-1185">Reference proteome</keyword>
<proteinExistence type="inferred from homology"/>
<dbReference type="AlphaFoldDB" id="A0AAD9MP95"/>
<feature type="transmembrane region" description="Helical" evidence="6">
    <location>
        <begin position="37"/>
        <end position="59"/>
    </location>
</feature>
<feature type="domain" description="HORMA" evidence="7">
    <location>
        <begin position="481"/>
        <end position="571"/>
    </location>
</feature>
<dbReference type="PANTHER" id="PTHR43243">
    <property type="entry name" value="INNER MEMBRANE TRANSPORTER YGJI-RELATED"/>
    <property type="match status" value="1"/>
</dbReference>
<sequence length="576" mass="59727">MSRMRLLRERAFVPRTALTGDPHEGPALRRCLTVWDLGFMGIGSMVGAGIFVVTGVAAANVTGPAVVLSYVIAACAAGLSALNYAELASTMPGAGSAFDLTLVCFGELPAWSVGWGMLLEMVLSCSAVARGLSGYLAALLGLPRASLLPRGLAGLDPDPLAAALLLALSALLAWSVKQGLRLNQLVSAAKMAAIALVLAAGFPHARASNLQPFFPTGPSGVFAGAALVFFSYVGFEMVANAAEEALRPERDLPIAILGSLAATTCLYVAASACIVAMAPRHAIDTSAAFATAFRDVGMAWAARAVAAGAVAGVTTSCLCGLLAGARLVVTLGRAALLPRALAAVHRGRQTPVAATATVGLVSAVLALLLDIGTLAEMVSAGTLYVFLVVCLAVVYRRYKAQGTARPCVSILAVLVGLSIGVGLTFQLGAPLFVTLLLLGLWVAAVGALCVVPHSPPTFSFEKVFHVPGFPVVPALGILARVQCLMKVEASRLAAWVENGIADALEKNYLHKCLFGFAADADAQHLLEQYVFTFSYDPDGCVHMHLTGKDKKFTSRPGKAGVESVKKQCVRLIGVYL</sequence>
<dbReference type="Proteomes" id="UP001255856">
    <property type="component" value="Unassembled WGS sequence"/>
</dbReference>
<feature type="transmembrane region" description="Helical" evidence="6">
    <location>
        <begin position="350"/>
        <end position="371"/>
    </location>
</feature>
<feature type="transmembrane region" description="Helical" evidence="6">
    <location>
        <begin position="188"/>
        <end position="207"/>
    </location>
</feature>
<comment type="subcellular location">
    <subcellularLocation>
        <location evidence="1">Membrane</location>
        <topology evidence="1">Multi-pass membrane protein</topology>
    </subcellularLocation>
</comment>
<name>A0AAD9MP95_PROWI</name>
<accession>A0AAD9MP95</accession>
<organism evidence="8 9">
    <name type="scientific">Prototheca wickerhamii</name>
    <dbReference type="NCBI Taxonomy" id="3111"/>
    <lineage>
        <taxon>Eukaryota</taxon>
        <taxon>Viridiplantae</taxon>
        <taxon>Chlorophyta</taxon>
        <taxon>core chlorophytes</taxon>
        <taxon>Trebouxiophyceae</taxon>
        <taxon>Chlorellales</taxon>
        <taxon>Chlorellaceae</taxon>
        <taxon>Prototheca</taxon>
    </lineage>
</organism>
<evidence type="ECO:0000256" key="4">
    <source>
        <dbReference type="ARBA" id="ARBA00022989"/>
    </source>
</evidence>
<feature type="transmembrane region" description="Helical" evidence="6">
    <location>
        <begin position="407"/>
        <end position="425"/>
    </location>
</feature>
<evidence type="ECO:0000313" key="8">
    <source>
        <dbReference type="EMBL" id="KAK2080626.1"/>
    </source>
</evidence>